<dbReference type="PANTHER" id="PTHR43280:SF10">
    <property type="entry name" value="REGULATORY PROTEIN POCR"/>
    <property type="match status" value="1"/>
</dbReference>
<evidence type="ECO:0000313" key="9">
    <source>
        <dbReference type="Proteomes" id="UP000309676"/>
    </source>
</evidence>
<dbReference type="SMART" id="SM00448">
    <property type="entry name" value="REC"/>
    <property type="match status" value="1"/>
</dbReference>
<keyword evidence="4" id="KW-0597">Phosphoprotein</keyword>
<accession>A0A5R9GC53</accession>
<protein>
    <submittedName>
        <fullName evidence="8">Response regulator</fullName>
    </submittedName>
</protein>
<dbReference type="OrthoDB" id="9794370at2"/>
<evidence type="ECO:0000313" key="8">
    <source>
        <dbReference type="EMBL" id="TLS54047.1"/>
    </source>
</evidence>
<dbReference type="GO" id="GO:0000160">
    <property type="term" value="P:phosphorelay signal transduction system"/>
    <property type="evidence" value="ECO:0007669"/>
    <property type="project" value="InterPro"/>
</dbReference>
<dbReference type="EMBL" id="VCIW01000001">
    <property type="protein sequence ID" value="TLS54047.1"/>
    <property type="molecule type" value="Genomic_DNA"/>
</dbReference>
<dbReference type="Pfam" id="PF12833">
    <property type="entry name" value="HTH_18"/>
    <property type="match status" value="1"/>
</dbReference>
<name>A0A5R9GC53_9BACL</name>
<dbReference type="Gene3D" id="1.10.10.60">
    <property type="entry name" value="Homeodomain-like"/>
    <property type="match status" value="2"/>
</dbReference>
<dbReference type="InterPro" id="IPR018060">
    <property type="entry name" value="HTH_AraC"/>
</dbReference>
<dbReference type="SMART" id="SM00342">
    <property type="entry name" value="HTH_ARAC"/>
    <property type="match status" value="1"/>
</dbReference>
<dbReference type="GO" id="GO:0003700">
    <property type="term" value="F:DNA-binding transcription factor activity"/>
    <property type="evidence" value="ECO:0007669"/>
    <property type="project" value="InterPro"/>
</dbReference>
<proteinExistence type="predicted"/>
<dbReference type="Gene3D" id="3.40.50.2300">
    <property type="match status" value="1"/>
</dbReference>
<evidence type="ECO:0000256" key="2">
    <source>
        <dbReference type="ARBA" id="ARBA00023125"/>
    </source>
</evidence>
<dbReference type="PROSITE" id="PS01124">
    <property type="entry name" value="HTH_ARAC_FAMILY_2"/>
    <property type="match status" value="1"/>
</dbReference>
<organism evidence="8 9">
    <name type="scientific">Paenibacillus antri</name>
    <dbReference type="NCBI Taxonomy" id="2582848"/>
    <lineage>
        <taxon>Bacteria</taxon>
        <taxon>Bacillati</taxon>
        <taxon>Bacillota</taxon>
        <taxon>Bacilli</taxon>
        <taxon>Bacillales</taxon>
        <taxon>Paenibacillaceae</taxon>
        <taxon>Paenibacillus</taxon>
    </lineage>
</organism>
<evidence type="ECO:0000259" key="7">
    <source>
        <dbReference type="PROSITE" id="PS50110"/>
    </source>
</evidence>
<dbReference type="SUPFAM" id="SSF52172">
    <property type="entry name" value="CheY-like"/>
    <property type="match status" value="1"/>
</dbReference>
<dbReference type="Pfam" id="PF00072">
    <property type="entry name" value="Response_reg"/>
    <property type="match status" value="1"/>
</dbReference>
<evidence type="ECO:0000256" key="3">
    <source>
        <dbReference type="ARBA" id="ARBA00023163"/>
    </source>
</evidence>
<sequence>MNTIFLVEDEVVELELLQEHIAWEDMGLTVVGAARNGKRAWAQIQELQPDIVLTDVRMPIMDGLRLAALVQESFDWMKVVFLSGHDEFAYVKSALESGAVGYLLKPIDPGELANVMARVKDEVKKARLLRRSKQALIERQVETLLTADDPERRRSAWAELTGVEPAYRDRLFEGGVLTCADAASDSIDRLAREALEPIGDDVVVATSGEGERFIAISVSASNGSAWERLTAAFAERALRATVGVCDRASLLSDAPGMLAEARLAAECRFHDGLGRIYRSGDASLPQDAEQAGNPEEAEDDGIDDLPSKMNPRELPDLLAAIEAAFDRMAERRAPRAFVSERAAAWLRGLSAELEKYEDWPERGLGGFEAWRRTIETRQTIGEVKSYVVSLLRDVCEYVADKAQDRHAQIVTEVAAYLDAHYAEPLTIESLAGKVYLSPNYLRSLFKEKRGVTIHDYLTSVRLQRSLELLRDRSLKIKDVAGCVGYDNTSYFCSLFYKTQGVTPNEYRKKFL</sequence>
<evidence type="ECO:0000256" key="1">
    <source>
        <dbReference type="ARBA" id="ARBA00023015"/>
    </source>
</evidence>
<feature type="domain" description="Response regulatory" evidence="7">
    <location>
        <begin position="3"/>
        <end position="120"/>
    </location>
</feature>
<keyword evidence="3" id="KW-0804">Transcription</keyword>
<dbReference type="PANTHER" id="PTHR43280">
    <property type="entry name" value="ARAC-FAMILY TRANSCRIPTIONAL REGULATOR"/>
    <property type="match status" value="1"/>
</dbReference>
<dbReference type="PROSITE" id="PS50110">
    <property type="entry name" value="RESPONSE_REGULATORY"/>
    <property type="match status" value="1"/>
</dbReference>
<dbReference type="SUPFAM" id="SSF46689">
    <property type="entry name" value="Homeodomain-like"/>
    <property type="match status" value="2"/>
</dbReference>
<dbReference type="GO" id="GO:0043565">
    <property type="term" value="F:sequence-specific DNA binding"/>
    <property type="evidence" value="ECO:0007669"/>
    <property type="project" value="InterPro"/>
</dbReference>
<dbReference type="InterPro" id="IPR001789">
    <property type="entry name" value="Sig_transdc_resp-reg_receiver"/>
</dbReference>
<gene>
    <name evidence="8" type="ORF">FE782_01475</name>
</gene>
<keyword evidence="1" id="KW-0805">Transcription regulation</keyword>
<feature type="region of interest" description="Disordered" evidence="5">
    <location>
        <begin position="283"/>
        <end position="308"/>
    </location>
</feature>
<dbReference type="Proteomes" id="UP000309676">
    <property type="component" value="Unassembled WGS sequence"/>
</dbReference>
<evidence type="ECO:0000256" key="5">
    <source>
        <dbReference type="SAM" id="MobiDB-lite"/>
    </source>
</evidence>
<comment type="caution">
    <text evidence="8">The sequence shown here is derived from an EMBL/GenBank/DDBJ whole genome shotgun (WGS) entry which is preliminary data.</text>
</comment>
<dbReference type="InterPro" id="IPR011006">
    <property type="entry name" value="CheY-like_superfamily"/>
</dbReference>
<evidence type="ECO:0000256" key="4">
    <source>
        <dbReference type="PROSITE-ProRule" id="PRU00169"/>
    </source>
</evidence>
<dbReference type="CDD" id="cd17536">
    <property type="entry name" value="REC_YesN-like"/>
    <property type="match status" value="1"/>
</dbReference>
<feature type="modified residue" description="4-aspartylphosphate" evidence="4">
    <location>
        <position position="55"/>
    </location>
</feature>
<dbReference type="InterPro" id="IPR009057">
    <property type="entry name" value="Homeodomain-like_sf"/>
</dbReference>
<dbReference type="AlphaFoldDB" id="A0A5R9GC53"/>
<reference evidence="8 9" key="1">
    <citation type="submission" date="2019-05" db="EMBL/GenBank/DDBJ databases">
        <authorList>
            <person name="Narsing Rao M.P."/>
            <person name="Li W.J."/>
        </authorList>
    </citation>
    <scope>NUCLEOTIDE SEQUENCE [LARGE SCALE GENOMIC DNA]</scope>
    <source>
        <strain evidence="8 9">SYSU_K30003</strain>
    </source>
</reference>
<evidence type="ECO:0000259" key="6">
    <source>
        <dbReference type="PROSITE" id="PS01124"/>
    </source>
</evidence>
<dbReference type="InterPro" id="IPR020449">
    <property type="entry name" value="Tscrpt_reg_AraC-type_HTH"/>
</dbReference>
<keyword evidence="9" id="KW-1185">Reference proteome</keyword>
<feature type="domain" description="HTH araC/xylS-type" evidence="6">
    <location>
        <begin position="411"/>
        <end position="509"/>
    </location>
</feature>
<dbReference type="PRINTS" id="PR00032">
    <property type="entry name" value="HTHARAC"/>
</dbReference>
<keyword evidence="2" id="KW-0238">DNA-binding</keyword>
<dbReference type="RefSeq" id="WP_138191772.1">
    <property type="nucleotide sequence ID" value="NZ_VCIW01000001.1"/>
</dbReference>